<feature type="compositionally biased region" description="Low complexity" evidence="8">
    <location>
        <begin position="304"/>
        <end position="321"/>
    </location>
</feature>
<feature type="compositionally biased region" description="Polar residues" evidence="8">
    <location>
        <begin position="88"/>
        <end position="107"/>
    </location>
</feature>
<dbReference type="CDD" id="cd14303">
    <property type="entry name" value="UBA1_KPC2"/>
    <property type="match status" value="1"/>
</dbReference>
<sequence>MFVQEEKIFAGKVLRLHICAADGAEWLEEATEDTSVEKLKESCLKHRPDRQRPFVEYVHHGTQATFQNIQEGLKNPVLMCEVAHSGTAEASSSKPVSHSGLESTSGAHGSLEDPKNVTHHKLIHAASERVLSDSKTILEENIQDQDVLLLIKKRAPSPLPKMADVSAEEKKKQEQKAPDKDAILRATANLPACSTDRTAVQTTMRDFQTELRKILVSLIEVAQKLLALNPDAVELFKKANAMLDEDEDERVDETALRQLTEMGFPESRASKALRLNHMSVPQAMEWLIEHSEDPAIDTPLPGHATQAGAGAAATTSTSSDTGVEDEESRDELTEIFKKIRRKKEFRADARAVVSLMEMGFDEKEVIDALRVNNNQQNAACEWLLGDRKPSPEELDQGIDPNSPLFQAILDNPVVQLGLTNPKTLLAFEDMLENPLNSTQWMNDPETGPVMLQISRIFQTLNRT</sequence>
<dbReference type="Proteomes" id="UP001623349">
    <property type="component" value="Unassembled WGS sequence"/>
</dbReference>
<feature type="region of interest" description="Disordered" evidence="8">
    <location>
        <begin position="159"/>
        <end position="178"/>
    </location>
</feature>
<dbReference type="Pfam" id="PF22562">
    <property type="entry name" value="UBA_7"/>
    <property type="match status" value="2"/>
</dbReference>
<comment type="subcellular location">
    <subcellularLocation>
        <location evidence="1">Cytoplasm</location>
    </subcellularLocation>
</comment>
<keyword evidence="11" id="KW-1185">Reference proteome</keyword>
<evidence type="ECO:0000256" key="4">
    <source>
        <dbReference type="ARBA" id="ARBA00022490"/>
    </source>
</evidence>
<feature type="compositionally biased region" description="Basic and acidic residues" evidence="8">
    <location>
        <begin position="167"/>
        <end position="178"/>
    </location>
</feature>
<dbReference type="InterPro" id="IPR029071">
    <property type="entry name" value="Ubiquitin-like_domsf"/>
</dbReference>
<feature type="region of interest" description="Disordered" evidence="8">
    <location>
        <begin position="87"/>
        <end position="114"/>
    </location>
</feature>
<name>A0ABQ0EG23_APOSI</name>
<evidence type="ECO:0000256" key="5">
    <source>
        <dbReference type="ARBA" id="ARBA00022737"/>
    </source>
</evidence>
<proteinExistence type="predicted"/>
<dbReference type="InterPro" id="IPR057650">
    <property type="entry name" value="UBL_UBAC1"/>
</dbReference>
<feature type="domain" description="UBA" evidence="9">
    <location>
        <begin position="246"/>
        <end position="290"/>
    </location>
</feature>
<dbReference type="CDD" id="cd14304">
    <property type="entry name" value="UBA2_KPC2"/>
    <property type="match status" value="1"/>
</dbReference>
<dbReference type="SMART" id="SM00727">
    <property type="entry name" value="STI1"/>
    <property type="match status" value="1"/>
</dbReference>
<dbReference type="Pfam" id="PF23326">
    <property type="entry name" value="UBL_UBAC1"/>
    <property type="match status" value="1"/>
</dbReference>
<dbReference type="PANTHER" id="PTHR46738:SF1">
    <property type="entry name" value="UBIQUITIN-ASSOCIATED DOMAIN-CONTAINING PROTEIN 1"/>
    <property type="match status" value="1"/>
</dbReference>
<organism evidence="10 11">
    <name type="scientific">Apodemus speciosus</name>
    <name type="common">Large Japanese field mouse</name>
    <dbReference type="NCBI Taxonomy" id="105296"/>
    <lineage>
        <taxon>Eukaryota</taxon>
        <taxon>Metazoa</taxon>
        <taxon>Chordata</taxon>
        <taxon>Craniata</taxon>
        <taxon>Vertebrata</taxon>
        <taxon>Euteleostomi</taxon>
        <taxon>Mammalia</taxon>
        <taxon>Eutheria</taxon>
        <taxon>Euarchontoglires</taxon>
        <taxon>Glires</taxon>
        <taxon>Rodentia</taxon>
        <taxon>Myomorpha</taxon>
        <taxon>Muroidea</taxon>
        <taxon>Muridae</taxon>
        <taxon>Murinae</taxon>
        <taxon>Apodemus</taxon>
    </lineage>
</organism>
<accession>A0ABQ0EG23</accession>
<evidence type="ECO:0000313" key="10">
    <source>
        <dbReference type="EMBL" id="GAB1286094.1"/>
    </source>
</evidence>
<dbReference type="InterPro" id="IPR009060">
    <property type="entry name" value="UBA-like_sf"/>
</dbReference>
<evidence type="ECO:0000256" key="6">
    <source>
        <dbReference type="ARBA" id="ARBA00022786"/>
    </source>
</evidence>
<dbReference type="SUPFAM" id="SSF46934">
    <property type="entry name" value="UBA-like"/>
    <property type="match status" value="2"/>
</dbReference>
<keyword evidence="5" id="KW-0677">Repeat</keyword>
<evidence type="ECO:0000256" key="3">
    <source>
        <dbReference type="ARBA" id="ARBA00014196"/>
    </source>
</evidence>
<dbReference type="PROSITE" id="PS50030">
    <property type="entry name" value="UBA"/>
    <property type="match status" value="2"/>
</dbReference>
<keyword evidence="4" id="KW-0963">Cytoplasm</keyword>
<evidence type="ECO:0000313" key="11">
    <source>
        <dbReference type="Proteomes" id="UP001623349"/>
    </source>
</evidence>
<dbReference type="Gene3D" id="1.10.260.100">
    <property type="match status" value="1"/>
</dbReference>
<dbReference type="EMBL" id="BAAFST010000002">
    <property type="protein sequence ID" value="GAB1286094.1"/>
    <property type="molecule type" value="Genomic_DNA"/>
</dbReference>
<keyword evidence="6" id="KW-0833">Ubl conjugation pathway</keyword>
<reference evidence="10 11" key="1">
    <citation type="submission" date="2024-08" db="EMBL/GenBank/DDBJ databases">
        <title>The draft genome of Apodemus speciosus.</title>
        <authorList>
            <person name="Nabeshima K."/>
            <person name="Suzuki S."/>
            <person name="Onuma M."/>
        </authorList>
    </citation>
    <scope>NUCLEOTIDE SEQUENCE [LARGE SCALE GENOMIC DNA]</scope>
    <source>
        <strain evidence="10">IB14-021</strain>
    </source>
</reference>
<evidence type="ECO:0000256" key="8">
    <source>
        <dbReference type="SAM" id="MobiDB-lite"/>
    </source>
</evidence>
<evidence type="ECO:0000259" key="9">
    <source>
        <dbReference type="PROSITE" id="PS50030"/>
    </source>
</evidence>
<feature type="region of interest" description="Disordered" evidence="8">
    <location>
        <begin position="297"/>
        <end position="329"/>
    </location>
</feature>
<dbReference type="SMART" id="SM00165">
    <property type="entry name" value="UBA"/>
    <property type="match status" value="2"/>
</dbReference>
<dbReference type="InterPro" id="IPR052476">
    <property type="entry name" value="UBAC1"/>
</dbReference>
<dbReference type="SUPFAM" id="SSF54236">
    <property type="entry name" value="Ubiquitin-like"/>
    <property type="match status" value="1"/>
</dbReference>
<dbReference type="Gene3D" id="1.10.8.10">
    <property type="entry name" value="DNA helicase RuvA subunit, C-terminal domain"/>
    <property type="match status" value="2"/>
</dbReference>
<evidence type="ECO:0000256" key="2">
    <source>
        <dbReference type="ARBA" id="ARBA00004906"/>
    </source>
</evidence>
<comment type="pathway">
    <text evidence="2">Protein modification; protein ubiquitination.</text>
</comment>
<dbReference type="InterPro" id="IPR041926">
    <property type="entry name" value="UBA1_UBAC1"/>
</dbReference>
<protein>
    <recommendedName>
        <fullName evidence="3">Ubiquitin-associated domain-containing protein 1</fullName>
    </recommendedName>
    <alternativeName>
        <fullName evidence="7">Kip1 ubiquitination-promoting complex protein 2</fullName>
    </alternativeName>
</protein>
<dbReference type="PANTHER" id="PTHR46738">
    <property type="entry name" value="UBIQUITIN-ASSOCIATED DOMAIN-CONTAINING PROTEIN 1"/>
    <property type="match status" value="1"/>
</dbReference>
<dbReference type="InterPro" id="IPR015940">
    <property type="entry name" value="UBA"/>
</dbReference>
<evidence type="ECO:0000256" key="1">
    <source>
        <dbReference type="ARBA" id="ARBA00004496"/>
    </source>
</evidence>
<feature type="domain" description="UBA" evidence="9">
    <location>
        <begin position="346"/>
        <end position="386"/>
    </location>
</feature>
<comment type="caution">
    <text evidence="10">The sequence shown here is derived from an EMBL/GenBank/DDBJ whole genome shotgun (WGS) entry which is preliminary data.</text>
</comment>
<dbReference type="InterPro" id="IPR006636">
    <property type="entry name" value="STI1_HS-bd"/>
</dbReference>
<evidence type="ECO:0000256" key="7">
    <source>
        <dbReference type="ARBA" id="ARBA00029825"/>
    </source>
</evidence>
<dbReference type="InterPro" id="IPR041927">
    <property type="entry name" value="UBA2_UBAC1"/>
</dbReference>
<gene>
    <name evidence="10" type="ORF">APTSU1_000132400</name>
</gene>